<organism evidence="3 4">
    <name type="scientific">Solanum verrucosum</name>
    <dbReference type="NCBI Taxonomy" id="315347"/>
    <lineage>
        <taxon>Eukaryota</taxon>
        <taxon>Viridiplantae</taxon>
        <taxon>Streptophyta</taxon>
        <taxon>Embryophyta</taxon>
        <taxon>Tracheophyta</taxon>
        <taxon>Spermatophyta</taxon>
        <taxon>Magnoliopsida</taxon>
        <taxon>eudicotyledons</taxon>
        <taxon>Gunneridae</taxon>
        <taxon>Pentapetalae</taxon>
        <taxon>asterids</taxon>
        <taxon>lamiids</taxon>
        <taxon>Solanales</taxon>
        <taxon>Solanaceae</taxon>
        <taxon>Solanoideae</taxon>
        <taxon>Solaneae</taxon>
        <taxon>Solanum</taxon>
    </lineage>
</organism>
<feature type="compositionally biased region" description="Polar residues" evidence="1">
    <location>
        <begin position="119"/>
        <end position="137"/>
    </location>
</feature>
<feature type="compositionally biased region" description="Basic and acidic residues" evidence="1">
    <location>
        <begin position="43"/>
        <end position="64"/>
    </location>
</feature>
<keyword evidence="2" id="KW-1133">Transmembrane helix</keyword>
<keyword evidence="4" id="KW-1185">Reference proteome</keyword>
<evidence type="ECO:0000256" key="1">
    <source>
        <dbReference type="SAM" id="MobiDB-lite"/>
    </source>
</evidence>
<dbReference type="AlphaFoldDB" id="A0AAF0QJ81"/>
<dbReference type="EMBL" id="CP133615">
    <property type="protein sequence ID" value="WMV23463.1"/>
    <property type="molecule type" value="Genomic_DNA"/>
</dbReference>
<name>A0AAF0QJ81_SOLVR</name>
<dbReference type="GO" id="GO:0000178">
    <property type="term" value="C:exosome (RNase complex)"/>
    <property type="evidence" value="ECO:0007669"/>
    <property type="project" value="TreeGrafter"/>
</dbReference>
<feature type="region of interest" description="Disordered" evidence="1">
    <location>
        <begin position="25"/>
        <end position="158"/>
    </location>
</feature>
<feature type="transmembrane region" description="Helical" evidence="2">
    <location>
        <begin position="452"/>
        <end position="473"/>
    </location>
</feature>
<feature type="non-terminal residue" evidence="3">
    <location>
        <position position="1"/>
    </location>
</feature>
<evidence type="ECO:0000313" key="3">
    <source>
        <dbReference type="EMBL" id="WMV23463.1"/>
    </source>
</evidence>
<keyword evidence="2" id="KW-0812">Transmembrane</keyword>
<dbReference type="GO" id="GO:0005634">
    <property type="term" value="C:nucleus"/>
    <property type="evidence" value="ECO:0007669"/>
    <property type="project" value="TreeGrafter"/>
</dbReference>
<proteinExistence type="predicted"/>
<gene>
    <name evidence="3" type="ORF">MTR67_016848</name>
</gene>
<dbReference type="InterPro" id="IPR039278">
    <property type="entry name" value="Red1"/>
</dbReference>
<evidence type="ECO:0000313" key="4">
    <source>
        <dbReference type="Proteomes" id="UP001234989"/>
    </source>
</evidence>
<accession>A0AAF0QJ81</accession>
<dbReference type="PANTHER" id="PTHR21563:SF3">
    <property type="entry name" value="ZINC FINGER C3H1 DOMAIN-CONTAINING PROTEIN"/>
    <property type="match status" value="1"/>
</dbReference>
<feature type="compositionally biased region" description="Polar residues" evidence="1">
    <location>
        <begin position="68"/>
        <end position="77"/>
    </location>
</feature>
<reference evidence="3" key="1">
    <citation type="submission" date="2023-08" db="EMBL/GenBank/DDBJ databases">
        <title>A de novo genome assembly of Solanum verrucosum Schlechtendal, a Mexican diploid species geographically isolated from the other diploid A-genome species in potato relatives.</title>
        <authorList>
            <person name="Hosaka K."/>
        </authorList>
    </citation>
    <scope>NUCLEOTIDE SEQUENCE</scope>
    <source>
        <tissue evidence="3">Young leaves</tissue>
    </source>
</reference>
<keyword evidence="2" id="KW-0472">Membrane</keyword>
<dbReference type="Proteomes" id="UP001234989">
    <property type="component" value="Chromosome 4"/>
</dbReference>
<evidence type="ECO:0000256" key="2">
    <source>
        <dbReference type="SAM" id="Phobius"/>
    </source>
</evidence>
<feature type="compositionally biased region" description="Polar residues" evidence="1">
    <location>
        <begin position="95"/>
        <end position="106"/>
    </location>
</feature>
<dbReference type="PANTHER" id="PTHR21563">
    <property type="entry name" value="ZINC FINGER C3H1 DOMAIN-CONTAINING PROTEIN"/>
    <property type="match status" value="1"/>
</dbReference>
<feature type="region of interest" description="Disordered" evidence="1">
    <location>
        <begin position="174"/>
        <end position="194"/>
    </location>
</feature>
<sequence length="490" mass="54265">NFALQFRQPQFPSVTAIAIGERKLEGARGRERERDWAQMVNADEEKKQVVEHSVKKPTEERGGRGESSFLNNNYSSGSKEEGELTASDNDVNDRNVCSTDQLTSSVAAPLERQVHVDTVNKNSQDTQAEKNTSSSKMGCSIDVPSSAPHESAHLKSSKKNREHFVPFLISFSDESGSDCENSGRKKISASKNRTVAEDKFIKPPAPAPRRPQKLQKITRNEAKLMPSKGAVSQNVSSLLTKPNGGTCGNAARLHSFTKLNNPNKVANLDHGKRANVHLNSSKLHDLRQMIAIRENQLNLEKLQNTKKLTSASCRDVNVVSKRNLVVRASRETTNDNLRELQEPDKKRQKIISPNPSWGFSNSHEIMSMVIGSEKCALKDSDQLEPADHSSPGEKYPSCSVIAGQLKQKEYRGASSSTNPSLTLKNGIDTVRNLNQSSSNSSKEIASKAANKLVLWISFSFLVLHFLALVVWTMDYLEACDNGQWVRMGRK</sequence>
<feature type="compositionally biased region" description="Basic and acidic residues" evidence="1">
    <location>
        <begin position="25"/>
        <end position="36"/>
    </location>
</feature>
<protein>
    <submittedName>
        <fullName evidence="3">Uncharacterized protein</fullName>
    </submittedName>
</protein>